<dbReference type="PANTHER" id="PTHR13162:SF8">
    <property type="entry name" value="CCR4-NOT TRANSCRIPTION COMPLEX SUBUNIT 1"/>
    <property type="match status" value="1"/>
</dbReference>
<dbReference type="Proteomes" id="UP000887565">
    <property type="component" value="Unplaced"/>
</dbReference>
<dbReference type="Pfam" id="PF12842">
    <property type="entry name" value="DUF3819"/>
    <property type="match status" value="1"/>
</dbReference>
<evidence type="ECO:0000313" key="5">
    <source>
        <dbReference type="Proteomes" id="UP000887565"/>
    </source>
</evidence>
<evidence type="ECO:0000259" key="4">
    <source>
        <dbReference type="Pfam" id="PF25097"/>
    </source>
</evidence>
<feature type="domain" description="CCR4-NOT transcription complex subunit 1" evidence="3">
    <location>
        <begin position="248"/>
        <end position="403"/>
    </location>
</feature>
<dbReference type="Gene3D" id="1.25.40.790">
    <property type="match status" value="1"/>
</dbReference>
<comment type="similarity">
    <text evidence="1">Belongs to the CNOT1 family.</text>
</comment>
<evidence type="ECO:0000259" key="3">
    <source>
        <dbReference type="Pfam" id="PF12842"/>
    </source>
</evidence>
<dbReference type="WBParaSite" id="nRc.2.0.1.t42673-RA">
    <property type="protein sequence ID" value="nRc.2.0.1.t42673-RA"/>
    <property type="gene ID" value="nRc.2.0.1.g42673"/>
</dbReference>
<evidence type="ECO:0000256" key="1">
    <source>
        <dbReference type="ARBA" id="ARBA00025717"/>
    </source>
</evidence>
<dbReference type="InterPro" id="IPR024557">
    <property type="entry name" value="CNOT1_dom_4"/>
</dbReference>
<protein>
    <submittedName>
        <fullName evidence="6">CCR4-NOT transcription complex subunit 1</fullName>
    </submittedName>
</protein>
<dbReference type="AlphaFoldDB" id="A0A915KW17"/>
<organism evidence="5 6">
    <name type="scientific">Romanomermis culicivorax</name>
    <name type="common">Nematode worm</name>
    <dbReference type="NCBI Taxonomy" id="13658"/>
    <lineage>
        <taxon>Eukaryota</taxon>
        <taxon>Metazoa</taxon>
        <taxon>Ecdysozoa</taxon>
        <taxon>Nematoda</taxon>
        <taxon>Enoplea</taxon>
        <taxon>Dorylaimia</taxon>
        <taxon>Mermithida</taxon>
        <taxon>Mermithoidea</taxon>
        <taxon>Mermithidae</taxon>
        <taxon>Romanomermis</taxon>
    </lineage>
</organism>
<dbReference type="InterPro" id="IPR055454">
    <property type="entry name" value="CNOT1-like_NOT1_connector"/>
</dbReference>
<dbReference type="Pfam" id="PF04054">
    <property type="entry name" value="Not1"/>
    <property type="match status" value="1"/>
</dbReference>
<evidence type="ECO:0000313" key="6">
    <source>
        <dbReference type="WBParaSite" id="nRc.2.0.1.t42673-RA"/>
    </source>
</evidence>
<dbReference type="Pfam" id="PF25097">
    <property type="entry name" value="ARM_Cnot1"/>
    <property type="match status" value="1"/>
</dbReference>
<dbReference type="GO" id="GO:0000932">
    <property type="term" value="C:P-body"/>
    <property type="evidence" value="ECO:0007669"/>
    <property type="project" value="TreeGrafter"/>
</dbReference>
<dbReference type="GO" id="GO:0060090">
    <property type="term" value="F:molecular adaptor activity"/>
    <property type="evidence" value="ECO:0007669"/>
    <property type="project" value="TreeGrafter"/>
</dbReference>
<dbReference type="PANTHER" id="PTHR13162">
    <property type="entry name" value="CCR4-NOT TRANSCRIPTION COMPLEX"/>
    <property type="match status" value="1"/>
</dbReference>
<dbReference type="CDD" id="cd20710">
    <property type="entry name" value="NOT1_connector"/>
    <property type="match status" value="1"/>
</dbReference>
<dbReference type="GO" id="GO:0000288">
    <property type="term" value="P:nuclear-transcribed mRNA catabolic process, deadenylation-dependent decay"/>
    <property type="evidence" value="ECO:0007669"/>
    <property type="project" value="TreeGrafter"/>
</dbReference>
<name>A0A915KW17_ROMCU</name>
<sequence length="774" mass="86780">MYIQLLTDHLRFLAPFLRNIEFQKSIAMVYAGTLRILLVILHDIPELLCEYHYALCDVIPANCIQLRNLILSAYPRNMRLPDPFMPNLKIFKPPNPWTKAILNVMAELHQQPDLKLNLKFEIEVLFRHLSVDISTLKIGNVLKDPIMMERAMKEPQLSNPIRLEKPTMANTLQPSPVPPTTVGTVISSTAVQPIEEQGSSVQTSATPIPVTARFNYHDIYVNNFQGYQGLIPHITVNASLPIFQLNPPLKHLVKPAVEHAVHELMMPVSDRAIKVAMTTTENVIKKDFALDADDSRLRIAAQNMARSLAAGMAMITCRDPLAYGIQGYLKQGFYSSIRGATTEQQRMIEEAVQIRTVLTTFLIITDDNVELAQCFIVKFAAERATVEVDKRMASEFDVRRQARLESRQYYDSSMAKYQSERLPEAIRLKLGSPDQQQLSVYDEFGKNSLNYSKLLRLAAYVPGFKSMSADDMFSGSGTTPVAFQSAAVASQPGALSSTGNLQRHFWPGSAAIRDLDARLQLAQPQAAQTYTACQGVLTLREALAMASQNPRDTVGAQALLQKLVDVTLEAYMPRLIPHHLSTPQEINDYKDWNQLLCDAFLSAVKSFTFIFGGQWIQKQVTKTLIDCRQESRFNVDAVELLIRHQLVNMITYDLQLATTMDNGLNYKAVDFAQHLVRRLFYEDRQMPGCSETDLSNTIDMLNRIANTRMGNAENSAAFGRQSVMDDFGPSFRSSAVSSLAAIMNSAVQGQQFVPDIFPPICISFTCGKNVRRLP</sequence>
<evidence type="ECO:0000259" key="2">
    <source>
        <dbReference type="Pfam" id="PF04054"/>
    </source>
</evidence>
<dbReference type="InterPro" id="IPR040398">
    <property type="entry name" value="Not1"/>
</dbReference>
<dbReference type="GO" id="GO:0030015">
    <property type="term" value="C:CCR4-NOT core complex"/>
    <property type="evidence" value="ECO:0007669"/>
    <property type="project" value="InterPro"/>
</dbReference>
<reference evidence="6" key="1">
    <citation type="submission" date="2022-11" db="UniProtKB">
        <authorList>
            <consortium name="WormBaseParasite"/>
        </authorList>
    </citation>
    <scope>IDENTIFICATION</scope>
</reference>
<dbReference type="GO" id="GO:0017148">
    <property type="term" value="P:negative regulation of translation"/>
    <property type="evidence" value="ECO:0007669"/>
    <property type="project" value="InterPro"/>
</dbReference>
<accession>A0A915KW17</accession>
<feature type="domain" description="CCR4-Not complex component Not1 C-terminal" evidence="2">
    <location>
        <begin position="2"/>
        <end position="93"/>
    </location>
</feature>
<dbReference type="InterPro" id="IPR007196">
    <property type="entry name" value="CCR4-Not_Not1_C"/>
</dbReference>
<keyword evidence="5" id="KW-1185">Reference proteome</keyword>
<feature type="domain" description="CCR4-NOT transcription complex subunit 1-like NOT1 connector" evidence="4">
    <location>
        <begin position="517"/>
        <end position="713"/>
    </location>
</feature>
<proteinExistence type="inferred from homology"/>